<protein>
    <recommendedName>
        <fullName evidence="1">Putative pre-16S rRNA nuclease</fullName>
        <ecNumber evidence="1">3.1.-.-</ecNumber>
    </recommendedName>
</protein>
<sequence length="139" mass="15197">MSRVLCFDYGLRQIGVAVGNAALQTAEPLCTLKAQDGIPNWDQLAALLEEWQPAIVVVGEPSNMDGTDSDMAARARKFANRIHGRFGVKVALADERLSSFEAKQQAREMGHDGDYKKTPIDALAAMIILQSYFETAQSP</sequence>
<dbReference type="RefSeq" id="WP_009576349.1">
    <property type="nucleotide sequence ID" value="NZ_AEIG01000064.1"/>
</dbReference>
<dbReference type="InterPro" id="IPR006641">
    <property type="entry name" value="YqgF/RNaseH-like_dom"/>
</dbReference>
<dbReference type="PANTHER" id="PTHR33317">
    <property type="entry name" value="POLYNUCLEOTIDYL TRANSFERASE, RIBONUCLEASE H-LIKE SUPERFAMILY PROTEIN"/>
    <property type="match status" value="1"/>
</dbReference>
<dbReference type="AlphaFoldDB" id="F3L3I0"/>
<dbReference type="PANTHER" id="PTHR33317:SF4">
    <property type="entry name" value="POLYNUCLEOTIDYL TRANSFERASE, RIBONUCLEASE H-LIKE SUPERFAMILY PROTEIN"/>
    <property type="match status" value="1"/>
</dbReference>
<dbReference type="Pfam" id="PF03652">
    <property type="entry name" value="RuvX"/>
    <property type="match status" value="1"/>
</dbReference>
<dbReference type="STRING" id="2518989.IMCC3088_2172"/>
<keyword evidence="1" id="KW-0540">Nuclease</keyword>
<gene>
    <name evidence="2" type="ORF">IMCC3088_2172</name>
</gene>
<dbReference type="OrthoDB" id="9796140at2"/>
<proteinExistence type="inferred from homology"/>
<accession>F3L3I0</accession>
<evidence type="ECO:0000313" key="2">
    <source>
        <dbReference type="EMBL" id="EGG29092.1"/>
    </source>
</evidence>
<dbReference type="InterPro" id="IPR037027">
    <property type="entry name" value="YqgF/RNaseH-like_dom_sf"/>
</dbReference>
<comment type="function">
    <text evidence="1">Could be a nuclease involved in processing of the 5'-end of pre-16S rRNA.</text>
</comment>
<dbReference type="InterPro" id="IPR012337">
    <property type="entry name" value="RNaseH-like_sf"/>
</dbReference>
<reference evidence="2 3" key="1">
    <citation type="journal article" date="2011" name="J. Bacteriol.">
        <title>Genome sequence of strain IMCC3088, a proteorhodopsin-containing marine bacterium belonging to the OM60/NOR5 clade.</title>
        <authorList>
            <person name="Jang Y."/>
            <person name="Oh H.M."/>
            <person name="Kang I."/>
            <person name="Lee K."/>
            <person name="Yang S.J."/>
            <person name="Cho J.C."/>
        </authorList>
    </citation>
    <scope>NUCLEOTIDE SEQUENCE [LARGE SCALE GENOMIC DNA]</scope>
    <source>
        <strain evidence="2 3">IMCC3088</strain>
    </source>
</reference>
<dbReference type="GO" id="GO:0016788">
    <property type="term" value="F:hydrolase activity, acting on ester bonds"/>
    <property type="evidence" value="ECO:0007669"/>
    <property type="project" value="UniProtKB-UniRule"/>
</dbReference>
<dbReference type="GO" id="GO:0004518">
    <property type="term" value="F:nuclease activity"/>
    <property type="evidence" value="ECO:0007669"/>
    <property type="project" value="UniProtKB-KW"/>
</dbReference>
<dbReference type="NCBIfam" id="TIGR00250">
    <property type="entry name" value="RNAse_H_YqgF"/>
    <property type="match status" value="1"/>
</dbReference>
<keyword evidence="1" id="KW-0963">Cytoplasm</keyword>
<dbReference type="Gene3D" id="3.30.420.140">
    <property type="entry name" value="YqgF/RNase H-like domain"/>
    <property type="match status" value="1"/>
</dbReference>
<dbReference type="EC" id="3.1.-.-" evidence="1"/>
<dbReference type="GO" id="GO:0005829">
    <property type="term" value="C:cytosol"/>
    <property type="evidence" value="ECO:0007669"/>
    <property type="project" value="TreeGrafter"/>
</dbReference>
<evidence type="ECO:0000256" key="1">
    <source>
        <dbReference type="HAMAP-Rule" id="MF_00651"/>
    </source>
</evidence>
<dbReference type="EMBL" id="AEIG01000064">
    <property type="protein sequence ID" value="EGG29092.1"/>
    <property type="molecule type" value="Genomic_DNA"/>
</dbReference>
<dbReference type="HAMAP" id="MF_00651">
    <property type="entry name" value="Nuclease_YqgF"/>
    <property type="match status" value="1"/>
</dbReference>
<organism evidence="2 3">
    <name type="scientific">Aequoribacter fuscus</name>
    <dbReference type="NCBI Taxonomy" id="2518989"/>
    <lineage>
        <taxon>Bacteria</taxon>
        <taxon>Pseudomonadati</taxon>
        <taxon>Pseudomonadota</taxon>
        <taxon>Gammaproteobacteria</taxon>
        <taxon>Cellvibrionales</taxon>
        <taxon>Halieaceae</taxon>
        <taxon>Aequoribacter</taxon>
    </lineage>
</organism>
<comment type="subcellular location">
    <subcellularLocation>
        <location evidence="1">Cytoplasm</location>
    </subcellularLocation>
</comment>
<keyword evidence="1" id="KW-0690">Ribosome biogenesis</keyword>
<keyword evidence="3" id="KW-1185">Reference proteome</keyword>
<dbReference type="SMART" id="SM00732">
    <property type="entry name" value="YqgFc"/>
    <property type="match status" value="1"/>
</dbReference>
<dbReference type="SUPFAM" id="SSF53098">
    <property type="entry name" value="Ribonuclease H-like"/>
    <property type="match status" value="1"/>
</dbReference>
<dbReference type="CDD" id="cd16964">
    <property type="entry name" value="YqgF"/>
    <property type="match status" value="1"/>
</dbReference>
<dbReference type="InterPro" id="IPR005227">
    <property type="entry name" value="YqgF"/>
</dbReference>
<evidence type="ECO:0000313" key="3">
    <source>
        <dbReference type="Proteomes" id="UP000005615"/>
    </source>
</evidence>
<name>F3L3I0_9GAMM</name>
<comment type="similarity">
    <text evidence="1">Belongs to the YqgF HJR family.</text>
</comment>
<dbReference type="GO" id="GO:0000967">
    <property type="term" value="P:rRNA 5'-end processing"/>
    <property type="evidence" value="ECO:0007669"/>
    <property type="project" value="UniProtKB-UniRule"/>
</dbReference>
<dbReference type="Proteomes" id="UP000005615">
    <property type="component" value="Unassembled WGS sequence"/>
</dbReference>
<dbReference type="eggNOG" id="COG0816">
    <property type="taxonomic scope" value="Bacteria"/>
</dbReference>
<comment type="caution">
    <text evidence="2">The sequence shown here is derived from an EMBL/GenBank/DDBJ whole genome shotgun (WGS) entry which is preliminary data.</text>
</comment>
<keyword evidence="1" id="KW-0378">Hydrolase</keyword>